<keyword evidence="3" id="KW-1185">Reference proteome</keyword>
<dbReference type="EMBL" id="BSUM01000001">
    <property type="protein sequence ID" value="GMA31024.1"/>
    <property type="molecule type" value="Genomic_DNA"/>
</dbReference>
<reference evidence="2" key="1">
    <citation type="journal article" date="2014" name="Int. J. Syst. Evol. Microbiol.">
        <title>Complete genome sequence of Corynebacterium casei LMG S-19264T (=DSM 44701T), isolated from a smear-ripened cheese.</title>
        <authorList>
            <consortium name="US DOE Joint Genome Institute (JGI-PGF)"/>
            <person name="Walter F."/>
            <person name="Albersmeier A."/>
            <person name="Kalinowski J."/>
            <person name="Ruckert C."/>
        </authorList>
    </citation>
    <scope>NUCLEOTIDE SEQUENCE</scope>
    <source>
        <strain evidence="2">NBRC 112290</strain>
    </source>
</reference>
<evidence type="ECO:0000313" key="3">
    <source>
        <dbReference type="Proteomes" id="UP001157161"/>
    </source>
</evidence>
<name>A0AA37UN32_9MICO</name>
<evidence type="ECO:0000256" key="1">
    <source>
        <dbReference type="SAM" id="SignalP"/>
    </source>
</evidence>
<accession>A0AA37UN32</accession>
<dbReference type="PROSITE" id="PS51257">
    <property type="entry name" value="PROKAR_LIPOPROTEIN"/>
    <property type="match status" value="1"/>
</dbReference>
<comment type="caution">
    <text evidence="2">The sequence shown here is derived from an EMBL/GenBank/DDBJ whole genome shotgun (WGS) entry which is preliminary data.</text>
</comment>
<feature type="signal peptide" evidence="1">
    <location>
        <begin position="1"/>
        <end position="20"/>
    </location>
</feature>
<evidence type="ECO:0000313" key="2">
    <source>
        <dbReference type="EMBL" id="GMA31024.1"/>
    </source>
</evidence>
<reference evidence="2" key="2">
    <citation type="submission" date="2023-02" db="EMBL/GenBank/DDBJ databases">
        <authorList>
            <person name="Sun Q."/>
            <person name="Mori K."/>
        </authorList>
    </citation>
    <scope>NUCLEOTIDE SEQUENCE</scope>
    <source>
        <strain evidence="2">NBRC 112290</strain>
    </source>
</reference>
<feature type="chain" id="PRO_5041451034" evidence="1">
    <location>
        <begin position="21"/>
        <end position="112"/>
    </location>
</feature>
<sequence length="112" mass="11763">MSKRTLFLALPIAAAMVLSACGGGAAERPSADELSSVFTEGAEELGLDGVEIPQEAADCLAEALVNSDVSDEALRAMADRDEDYDLSDEDETVLTESLQGSAMECMMPAETE</sequence>
<dbReference type="AlphaFoldDB" id="A0AA37UN32"/>
<gene>
    <name evidence="2" type="ORF">GCM10025875_10160</name>
</gene>
<dbReference type="Proteomes" id="UP001157161">
    <property type="component" value="Unassembled WGS sequence"/>
</dbReference>
<protein>
    <submittedName>
        <fullName evidence="2">Uncharacterized protein</fullName>
    </submittedName>
</protein>
<proteinExistence type="predicted"/>
<keyword evidence="1" id="KW-0732">Signal</keyword>
<organism evidence="2 3">
    <name type="scientific">Litorihabitans aurantiacus</name>
    <dbReference type="NCBI Taxonomy" id="1930061"/>
    <lineage>
        <taxon>Bacteria</taxon>
        <taxon>Bacillati</taxon>
        <taxon>Actinomycetota</taxon>
        <taxon>Actinomycetes</taxon>
        <taxon>Micrococcales</taxon>
        <taxon>Beutenbergiaceae</taxon>
        <taxon>Litorihabitans</taxon>
    </lineage>
</organism>
<dbReference type="RefSeq" id="WP_284249848.1">
    <property type="nucleotide sequence ID" value="NZ_BSUM01000001.1"/>
</dbReference>